<proteinExistence type="predicted"/>
<evidence type="ECO:0000259" key="1">
    <source>
        <dbReference type="PROSITE" id="PS50994"/>
    </source>
</evidence>
<name>A0A1G6P0A3_9PSEU</name>
<organism evidence="2 3">
    <name type="scientific">Actinokineospora iranica</name>
    <dbReference type="NCBI Taxonomy" id="1271860"/>
    <lineage>
        <taxon>Bacteria</taxon>
        <taxon>Bacillati</taxon>
        <taxon>Actinomycetota</taxon>
        <taxon>Actinomycetes</taxon>
        <taxon>Pseudonocardiales</taxon>
        <taxon>Pseudonocardiaceae</taxon>
        <taxon>Actinokineospora</taxon>
    </lineage>
</organism>
<sequence>MFPQHLGGQVRHRRCAECGHDALSGTALSPWCVASTWFSPVSSVPTALAGQRPASASSAVRASTLRCTGVVSRLPYERLLNVGARMREAAARPVIVPEQVVIDHGKVFVSDTLTRACERLGISIQPARQDTPTDKAVVEATFTAIKTLFAQPVAGFKAANTQLRGRDVAATWTLDQLQDLLDE</sequence>
<dbReference type="AlphaFoldDB" id="A0A1G6P0A3"/>
<dbReference type="InterPro" id="IPR036397">
    <property type="entry name" value="RNaseH_sf"/>
</dbReference>
<dbReference type="SUPFAM" id="SSF53098">
    <property type="entry name" value="Ribonuclease H-like"/>
    <property type="match status" value="1"/>
</dbReference>
<dbReference type="PROSITE" id="PS50994">
    <property type="entry name" value="INTEGRASE"/>
    <property type="match status" value="1"/>
</dbReference>
<feature type="domain" description="Integrase catalytic" evidence="1">
    <location>
        <begin position="26"/>
        <end position="183"/>
    </location>
</feature>
<dbReference type="STRING" id="1271860.SAMN05216174_10452"/>
<keyword evidence="3" id="KW-1185">Reference proteome</keyword>
<dbReference type="Gene3D" id="3.30.420.10">
    <property type="entry name" value="Ribonuclease H-like superfamily/Ribonuclease H"/>
    <property type="match status" value="1"/>
</dbReference>
<dbReference type="InterPro" id="IPR012337">
    <property type="entry name" value="RNaseH-like_sf"/>
</dbReference>
<evidence type="ECO:0000313" key="3">
    <source>
        <dbReference type="Proteomes" id="UP000199501"/>
    </source>
</evidence>
<reference evidence="3" key="1">
    <citation type="submission" date="2016-10" db="EMBL/GenBank/DDBJ databases">
        <authorList>
            <person name="Varghese N."/>
            <person name="Submissions S."/>
        </authorList>
    </citation>
    <scope>NUCLEOTIDE SEQUENCE [LARGE SCALE GENOMIC DNA]</scope>
    <source>
        <strain evidence="3">IBRC-M 10403</strain>
    </source>
</reference>
<dbReference type="GO" id="GO:0003676">
    <property type="term" value="F:nucleic acid binding"/>
    <property type="evidence" value="ECO:0007669"/>
    <property type="project" value="InterPro"/>
</dbReference>
<dbReference type="EMBL" id="FMZZ01000004">
    <property type="protein sequence ID" value="SDC73623.1"/>
    <property type="molecule type" value="Genomic_DNA"/>
</dbReference>
<evidence type="ECO:0000313" key="2">
    <source>
        <dbReference type="EMBL" id="SDC73623.1"/>
    </source>
</evidence>
<gene>
    <name evidence="2" type="ORF">SAMN05216174_10452</name>
</gene>
<dbReference type="Proteomes" id="UP000199501">
    <property type="component" value="Unassembled WGS sequence"/>
</dbReference>
<protein>
    <submittedName>
        <fullName evidence="2">Integrase core domain-containing protein</fullName>
    </submittedName>
</protein>
<accession>A0A1G6P0A3</accession>
<dbReference type="GO" id="GO:0015074">
    <property type="term" value="P:DNA integration"/>
    <property type="evidence" value="ECO:0007669"/>
    <property type="project" value="InterPro"/>
</dbReference>
<dbReference type="InterPro" id="IPR001584">
    <property type="entry name" value="Integrase_cat-core"/>
</dbReference>